<reference evidence="27 28" key="1">
    <citation type="submission" date="2009-12" db="EMBL/GenBank/DDBJ databases">
        <title>The Genome Sequence of Anolis carolinensis (Green Anole Lizard).</title>
        <authorList>
            <consortium name="The Genome Sequencing Platform"/>
            <person name="Di Palma F."/>
            <person name="Alfoldi J."/>
            <person name="Heiman D."/>
            <person name="Young S."/>
            <person name="Grabherr M."/>
            <person name="Johnson J."/>
            <person name="Lander E.S."/>
            <person name="Lindblad-Toh K."/>
        </authorList>
    </citation>
    <scope>NUCLEOTIDE SEQUENCE [LARGE SCALE GENOMIC DNA]</scope>
    <source>
        <strain evidence="27 28">JBL SC #1</strain>
    </source>
</reference>
<dbReference type="GO" id="GO:0003887">
    <property type="term" value="F:DNA-directed DNA polymerase activity"/>
    <property type="evidence" value="ECO:0007669"/>
    <property type="project" value="UniProtKB-KW"/>
</dbReference>
<keyword evidence="8" id="KW-0479">Metal-binding</keyword>
<dbReference type="CDD" id="cd01647">
    <property type="entry name" value="RT_LTR"/>
    <property type="match status" value="1"/>
</dbReference>
<dbReference type="CDD" id="cd00303">
    <property type="entry name" value="retropepsin_like"/>
    <property type="match status" value="1"/>
</dbReference>
<feature type="domain" description="Chromo" evidence="23">
    <location>
        <begin position="1404"/>
        <end position="1462"/>
    </location>
</feature>
<name>A0A803T6W6_ANOCA</name>
<dbReference type="SUPFAM" id="SSF53098">
    <property type="entry name" value="Ribonuclease H-like"/>
    <property type="match status" value="1"/>
</dbReference>
<dbReference type="Pfam" id="PF00665">
    <property type="entry name" value="rve"/>
    <property type="match status" value="1"/>
</dbReference>
<evidence type="ECO:0000256" key="6">
    <source>
        <dbReference type="ARBA" id="ARBA00022695"/>
    </source>
</evidence>
<dbReference type="GO" id="GO:0004523">
    <property type="term" value="F:RNA-DNA hybrid ribonuclease activity"/>
    <property type="evidence" value="ECO:0007669"/>
    <property type="project" value="UniProtKB-EC"/>
</dbReference>
<keyword evidence="13" id="KW-0229">DNA integration</keyword>
<keyword evidence="7" id="KW-0540">Nuclease</keyword>
<dbReference type="Proteomes" id="UP000001646">
    <property type="component" value="Chromosome 6"/>
</dbReference>
<feature type="coiled-coil region" evidence="21">
    <location>
        <begin position="1283"/>
        <end position="1310"/>
    </location>
</feature>
<dbReference type="Gene3D" id="1.10.340.70">
    <property type="match status" value="1"/>
</dbReference>
<evidence type="ECO:0000256" key="16">
    <source>
        <dbReference type="ARBA" id="ARBA00023125"/>
    </source>
</evidence>
<dbReference type="InterPro" id="IPR036875">
    <property type="entry name" value="Znf_CCHC_sf"/>
</dbReference>
<dbReference type="Ensembl" id="ENSACAT00000038101.1">
    <property type="protein sequence ID" value="ENSACAP00000030956.1"/>
    <property type="gene ID" value="ENSACAG00000040617.1"/>
</dbReference>
<dbReference type="GO" id="GO:0004190">
    <property type="term" value="F:aspartic-type endopeptidase activity"/>
    <property type="evidence" value="ECO:0007669"/>
    <property type="project" value="UniProtKB-KW"/>
</dbReference>
<evidence type="ECO:0000256" key="9">
    <source>
        <dbReference type="ARBA" id="ARBA00022750"/>
    </source>
</evidence>
<dbReference type="GO" id="GO:0003677">
    <property type="term" value="F:DNA binding"/>
    <property type="evidence" value="ECO:0007669"/>
    <property type="project" value="UniProtKB-KW"/>
</dbReference>
<dbReference type="GO" id="GO:0006508">
    <property type="term" value="P:proteolysis"/>
    <property type="evidence" value="ECO:0007669"/>
    <property type="project" value="UniProtKB-KW"/>
</dbReference>
<dbReference type="InterPro" id="IPR032549">
    <property type="entry name" value="DUF4939"/>
</dbReference>
<evidence type="ECO:0000256" key="14">
    <source>
        <dbReference type="ARBA" id="ARBA00022918"/>
    </source>
</evidence>
<dbReference type="PROSITE" id="PS50013">
    <property type="entry name" value="CHROMO_2"/>
    <property type="match status" value="1"/>
</dbReference>
<keyword evidence="17" id="KW-0233">DNA recombination</keyword>
<evidence type="ECO:0000256" key="2">
    <source>
        <dbReference type="ARBA" id="ARBA00010879"/>
    </source>
</evidence>
<keyword evidence="15" id="KW-0239">DNA-directed DNA polymerase</keyword>
<evidence type="ECO:0000259" key="26">
    <source>
        <dbReference type="PROSITE" id="PS50994"/>
    </source>
</evidence>
<reference evidence="27" key="2">
    <citation type="submission" date="2025-08" db="UniProtKB">
        <authorList>
            <consortium name="Ensembl"/>
        </authorList>
    </citation>
    <scope>IDENTIFICATION</scope>
</reference>
<evidence type="ECO:0000256" key="11">
    <source>
        <dbReference type="ARBA" id="ARBA00022801"/>
    </source>
</evidence>
<evidence type="ECO:0000256" key="13">
    <source>
        <dbReference type="ARBA" id="ARBA00022908"/>
    </source>
</evidence>
<dbReference type="Gene3D" id="3.30.420.10">
    <property type="entry name" value="Ribonuclease H-like superfamily/Ribonuclease H"/>
    <property type="match status" value="1"/>
</dbReference>
<evidence type="ECO:0000259" key="23">
    <source>
        <dbReference type="PROSITE" id="PS50013"/>
    </source>
</evidence>
<dbReference type="InterPro" id="IPR000953">
    <property type="entry name" value="Chromo/chromo_shadow_dom"/>
</dbReference>
<dbReference type="GO" id="GO:0008270">
    <property type="term" value="F:zinc ion binding"/>
    <property type="evidence" value="ECO:0007669"/>
    <property type="project" value="UniProtKB-KW"/>
</dbReference>
<dbReference type="InterPro" id="IPR023780">
    <property type="entry name" value="Chromo_domain"/>
</dbReference>
<comment type="similarity">
    <text evidence="2">Belongs to the beta type-B retroviral polymerase family. HERV class-II K(HML-2) pol subfamily.</text>
</comment>
<dbReference type="CDD" id="cd09274">
    <property type="entry name" value="RNase_HI_RT_Ty3"/>
    <property type="match status" value="1"/>
</dbReference>
<evidence type="ECO:0000256" key="21">
    <source>
        <dbReference type="SAM" id="Coils"/>
    </source>
</evidence>
<dbReference type="Pfam" id="PF17919">
    <property type="entry name" value="RT_RNaseH_2"/>
    <property type="match status" value="1"/>
</dbReference>
<evidence type="ECO:0000256" key="1">
    <source>
        <dbReference type="ARBA" id="ARBA00004123"/>
    </source>
</evidence>
<dbReference type="SMART" id="SM00298">
    <property type="entry name" value="CHROMO"/>
    <property type="match status" value="1"/>
</dbReference>
<dbReference type="Gene3D" id="3.30.70.270">
    <property type="match status" value="2"/>
</dbReference>
<dbReference type="Pfam" id="PF00385">
    <property type="entry name" value="Chromo"/>
    <property type="match status" value="1"/>
</dbReference>
<keyword evidence="10" id="KW-0255">Endonuclease</keyword>
<evidence type="ECO:0000313" key="27">
    <source>
        <dbReference type="Ensembl" id="ENSACAP00000030956.1"/>
    </source>
</evidence>
<accession>A0A803T6W6</accession>
<dbReference type="PROSITE" id="PS50878">
    <property type="entry name" value="RT_POL"/>
    <property type="match status" value="1"/>
</dbReference>
<dbReference type="SUPFAM" id="SSF50630">
    <property type="entry name" value="Acid proteases"/>
    <property type="match status" value="1"/>
</dbReference>
<dbReference type="PANTHER" id="PTHR37984:SF5">
    <property type="entry name" value="PROTEIN NYNRIN-LIKE"/>
    <property type="match status" value="1"/>
</dbReference>
<dbReference type="Pfam" id="PF16297">
    <property type="entry name" value="DUF4939"/>
    <property type="match status" value="1"/>
</dbReference>
<dbReference type="PANTHER" id="PTHR37984">
    <property type="entry name" value="PROTEIN CBG26694"/>
    <property type="match status" value="1"/>
</dbReference>
<dbReference type="Gene3D" id="4.10.60.10">
    <property type="entry name" value="Zinc finger, CCHC-type"/>
    <property type="match status" value="1"/>
</dbReference>
<dbReference type="InterPro" id="IPR050951">
    <property type="entry name" value="Retrovirus_Pol_polyprotein"/>
</dbReference>
<feature type="domain" description="CCHC-type" evidence="24">
    <location>
        <begin position="279"/>
        <end position="293"/>
    </location>
</feature>
<evidence type="ECO:0000256" key="18">
    <source>
        <dbReference type="ARBA" id="ARBA00023268"/>
    </source>
</evidence>
<dbReference type="Pfam" id="PF24626">
    <property type="entry name" value="SH3_Tf2-1"/>
    <property type="match status" value="1"/>
</dbReference>
<keyword evidence="4" id="KW-0645">Protease</keyword>
<organism evidence="27 28">
    <name type="scientific">Anolis carolinensis</name>
    <name type="common">Green anole</name>
    <name type="synonym">American chameleon</name>
    <dbReference type="NCBI Taxonomy" id="28377"/>
    <lineage>
        <taxon>Eukaryota</taxon>
        <taxon>Metazoa</taxon>
        <taxon>Chordata</taxon>
        <taxon>Craniata</taxon>
        <taxon>Vertebrata</taxon>
        <taxon>Euteleostomi</taxon>
        <taxon>Lepidosauria</taxon>
        <taxon>Squamata</taxon>
        <taxon>Bifurcata</taxon>
        <taxon>Unidentata</taxon>
        <taxon>Episquamata</taxon>
        <taxon>Toxicofera</taxon>
        <taxon>Iguania</taxon>
        <taxon>Dactyloidae</taxon>
        <taxon>Anolis</taxon>
    </lineage>
</organism>
<feature type="domain" description="Integrase catalytic" evidence="26">
    <location>
        <begin position="1104"/>
        <end position="1263"/>
    </location>
</feature>
<dbReference type="SMART" id="SM00343">
    <property type="entry name" value="ZnF_C2HC"/>
    <property type="match status" value="1"/>
</dbReference>
<keyword evidence="12" id="KW-0460">Magnesium</keyword>
<evidence type="ECO:0000256" key="15">
    <source>
        <dbReference type="ARBA" id="ARBA00022932"/>
    </source>
</evidence>
<feature type="compositionally biased region" description="Low complexity" evidence="22">
    <location>
        <begin position="303"/>
        <end position="316"/>
    </location>
</feature>
<dbReference type="InParanoid" id="A0A803T6W6"/>
<dbReference type="FunFam" id="3.30.420.10:FF:000032">
    <property type="entry name" value="Retrovirus-related Pol polyprotein from transposon 297-like Protein"/>
    <property type="match status" value="1"/>
</dbReference>
<feature type="region of interest" description="Disordered" evidence="22">
    <location>
        <begin position="217"/>
        <end position="255"/>
    </location>
</feature>
<feature type="compositionally biased region" description="Pro residues" evidence="22">
    <location>
        <begin position="238"/>
        <end position="247"/>
    </location>
</feature>
<comment type="subcellular location">
    <subcellularLocation>
        <location evidence="1">Nucleus</location>
    </subcellularLocation>
</comment>
<dbReference type="InterPro" id="IPR043502">
    <property type="entry name" value="DNA/RNA_pol_sf"/>
</dbReference>
<dbReference type="InterPro" id="IPR001584">
    <property type="entry name" value="Integrase_cat-core"/>
</dbReference>
<dbReference type="SUPFAM" id="SSF54160">
    <property type="entry name" value="Chromo domain-like"/>
    <property type="match status" value="1"/>
</dbReference>
<dbReference type="FunFam" id="3.30.70.270:FF:000020">
    <property type="entry name" value="Transposon Tf2-6 polyprotein-like Protein"/>
    <property type="match status" value="1"/>
</dbReference>
<dbReference type="SUPFAM" id="SSF57756">
    <property type="entry name" value="Retrovirus zinc finger-like domains"/>
    <property type="match status" value="1"/>
</dbReference>
<dbReference type="PROSITE" id="PS50994">
    <property type="entry name" value="INTEGRASE"/>
    <property type="match status" value="1"/>
</dbReference>
<dbReference type="FunFam" id="1.10.340.70:FF:000005">
    <property type="entry name" value="Uncharacterized protein"/>
    <property type="match status" value="1"/>
</dbReference>
<evidence type="ECO:0000256" key="12">
    <source>
        <dbReference type="ARBA" id="ARBA00022842"/>
    </source>
</evidence>
<dbReference type="Gene3D" id="2.40.50.40">
    <property type="match status" value="1"/>
</dbReference>
<dbReference type="SUPFAM" id="SSF56672">
    <property type="entry name" value="DNA/RNA polymerases"/>
    <property type="match status" value="1"/>
</dbReference>
<evidence type="ECO:0000256" key="20">
    <source>
        <dbReference type="PROSITE-ProRule" id="PRU00047"/>
    </source>
</evidence>
<dbReference type="Gene3D" id="3.10.10.10">
    <property type="entry name" value="HIV Type 1 Reverse Transcriptase, subunit A, domain 1"/>
    <property type="match status" value="1"/>
</dbReference>
<evidence type="ECO:0000256" key="17">
    <source>
        <dbReference type="ARBA" id="ARBA00023172"/>
    </source>
</evidence>
<dbReference type="EC" id="3.1.26.4" evidence="3"/>
<dbReference type="GO" id="GO:0003964">
    <property type="term" value="F:RNA-directed DNA polymerase activity"/>
    <property type="evidence" value="ECO:0007669"/>
    <property type="project" value="UniProtKB-KW"/>
</dbReference>
<dbReference type="InterPro" id="IPR000477">
    <property type="entry name" value="RT_dom"/>
</dbReference>
<evidence type="ECO:0000259" key="24">
    <source>
        <dbReference type="PROSITE" id="PS50158"/>
    </source>
</evidence>
<reference evidence="27" key="3">
    <citation type="submission" date="2025-09" db="UniProtKB">
        <authorList>
            <consortium name="Ensembl"/>
        </authorList>
    </citation>
    <scope>IDENTIFICATION</scope>
</reference>
<keyword evidence="18" id="KW-0511">Multifunctional enzyme</keyword>
<dbReference type="InterPro" id="IPR041588">
    <property type="entry name" value="Integrase_H2C2"/>
</dbReference>
<dbReference type="InterPro" id="IPR021109">
    <property type="entry name" value="Peptidase_aspartic_dom_sf"/>
</dbReference>
<sequence length="1583" mass="180307">MSTGTVPGGQPLTYTIDKDEVDRIRDKLNAQDGEIKGLKERGIRLPAMALPTKFTGEASKVHVFRRQCQAYLEARDAEFPQEDIKVAWIYSLLDGPAANWATALFDQASPHLRSAQHFLDHLKATWGIEDNLEAAGHKLRRLFQGDRPMSQYIAEFRVLAHNTGWNDVALRGQFREGLNIEMLEEISKVDPPQTLEALIDQCLRAEVMIANRKQWVRGQSGRAGAKPPAPASVQPRPVWRPPPPSPYPRGSEEVPMQLGNVRPRLDAAEKARRQRLNLCWYCGNGGHFARECPAKGKPAARLAAASSTETKASEAAGTQPAGESQRPGVERLANPVKKPIQEPPTGVLFLLVVTLWSAKKGPVMIHAMIDSGATNNFIDREYADSLGLQYHDFKNARVVQAIDGRPLKTGPVSQWSEPTRMWIREHMEEISFFVTEVPHFPVILGIPWLTLHDPSISWSNRELQFASKYCQNHCLVAKVCHATDTEPIITLPKKYSEYWDVFNEKEAEKLPPHRPYDCAIDLVEGAPIPRGHLYSLTEPEQEALREFIETNLRKGFIRPSQSPAASPVMFVKKKSGELRLVVDYRALNNITKRNSYPLPLISDLLDRLRGAKVYTKLDLRGAYNLVRIREGDEWKTAFQTKFGLFESRVMNYGLCGAPATFQHFVNDIFQDYLDRFLIIYLDDFLVFSRSQSEHENHVKMVLQRLRDHGLYAKLEKCAFDLQEVDFLGYRISPLGLSMDPAKVSAVLEWRAPTNKKEVQRFLGFANYYRKFIPDFARWSDPITSCIRGKQPFRWTDQAEKGFQQLKKLFTSQPILQHPDPETLFVVQADASDVAIGAVLLQPVGEHLHPCAYYSRQLTAPERNYTIWEKELLAIKAAFETWRHWLEGAKFPIEVHTDHRNLEHLRTARKLNQRQQRWALFFERFNFQIHYVTPAQTKQADALSRKPEYAAGCKETFESQLLQPENFATLTVGNTKSTPIDSTPSTPGPICAQEIRASQQADAWAQDQLRQGLHFPFSLKDGLLCYRNHVYIPPGPGREKALRLCHDCKPAGHFGLFKTMHLILRDFWWPKIRKDVEKYVNTCPVCQRSKIRREKPSGLLHPLPTPSRPWEIISADFITDLPPSCGFTTILVVVDLFTKLAHFIPCEGLPTAQETADLFLQHVFRLHGLPKSLVTDRGSQFTSRFWKALQKLLGIDSRLSSAHHPQTDGQTERTNATLEQYLRCYVNYQQDNWASLLPLSEFAYNNGVQASTKETPFFANYGFHPRFFPPVIETSEVPAAEDWLQELTAVQQLLLQQLEQAKEDYKRHADKHRQPGPEIKVGDRVFLSTRFLPSHRPCRKLDARFIGPYPVVAQLNPVTFKLQLPRSMRIHPVFHRSLLLPADGVRPDVDRPAPVPILVDGEDEFEVQDILDSRFHRRRLQYLIDWVGFGPEERSWEDASTVHAPDLTRRFHQTYPAKPRPRASGRESQFGRGLEEGDSVMTHGPCSPAHDIVMPDEEENLGFLPSQSELDSSQTDSSQPDLGTLHLQEGYVPEVCQTNTEATSPVFSRHEFCKQQRGLEAASRRSARIIAKNLPIKPAFHENL</sequence>
<dbReference type="InterPro" id="IPR041577">
    <property type="entry name" value="RT_RNaseH_2"/>
</dbReference>
<dbReference type="InterPro" id="IPR043128">
    <property type="entry name" value="Rev_trsase/Diguanyl_cyclase"/>
</dbReference>
<evidence type="ECO:0000256" key="8">
    <source>
        <dbReference type="ARBA" id="ARBA00022723"/>
    </source>
</evidence>
<dbReference type="Pfam" id="PF00078">
    <property type="entry name" value="RVT_1"/>
    <property type="match status" value="1"/>
</dbReference>
<evidence type="ECO:0000256" key="10">
    <source>
        <dbReference type="ARBA" id="ARBA00022759"/>
    </source>
</evidence>
<evidence type="ECO:0000256" key="7">
    <source>
        <dbReference type="ARBA" id="ARBA00022722"/>
    </source>
</evidence>
<feature type="region of interest" description="Disordered" evidence="22">
    <location>
        <begin position="1449"/>
        <end position="1492"/>
    </location>
</feature>
<evidence type="ECO:0000256" key="3">
    <source>
        <dbReference type="ARBA" id="ARBA00012180"/>
    </source>
</evidence>
<keyword evidence="14" id="KW-0695">RNA-directed DNA polymerase</keyword>
<dbReference type="GO" id="GO:0005634">
    <property type="term" value="C:nucleus"/>
    <property type="evidence" value="ECO:0007669"/>
    <property type="project" value="UniProtKB-SubCell"/>
</dbReference>
<evidence type="ECO:0000256" key="19">
    <source>
        <dbReference type="ARBA" id="ARBA00039658"/>
    </source>
</evidence>
<dbReference type="Pfam" id="PF17921">
    <property type="entry name" value="Integrase_H2C2"/>
    <property type="match status" value="1"/>
</dbReference>
<feature type="region of interest" description="Disordered" evidence="22">
    <location>
        <begin position="303"/>
        <end position="329"/>
    </location>
</feature>
<keyword evidence="20" id="KW-0863">Zinc-finger</keyword>
<keyword evidence="20" id="KW-0862">Zinc</keyword>
<dbReference type="InterPro" id="IPR036397">
    <property type="entry name" value="RNaseH_sf"/>
</dbReference>
<dbReference type="GeneTree" id="ENSGT01040000240511"/>
<dbReference type="PROSITE" id="PS50158">
    <property type="entry name" value="ZF_CCHC"/>
    <property type="match status" value="1"/>
</dbReference>
<dbReference type="Pfam" id="PF00098">
    <property type="entry name" value="zf-CCHC"/>
    <property type="match status" value="1"/>
</dbReference>
<dbReference type="FunFam" id="3.10.20.370:FF:000003">
    <property type="entry name" value="Transposon Tf2-6 polyprotein"/>
    <property type="match status" value="1"/>
</dbReference>
<evidence type="ECO:0000256" key="5">
    <source>
        <dbReference type="ARBA" id="ARBA00022679"/>
    </source>
</evidence>
<evidence type="ECO:0000256" key="22">
    <source>
        <dbReference type="SAM" id="MobiDB-lite"/>
    </source>
</evidence>
<dbReference type="InterPro" id="IPR016197">
    <property type="entry name" value="Chromo-like_dom_sf"/>
</dbReference>
<dbReference type="GO" id="GO:0015074">
    <property type="term" value="P:DNA integration"/>
    <property type="evidence" value="ECO:0007669"/>
    <property type="project" value="UniProtKB-KW"/>
</dbReference>
<keyword evidence="9" id="KW-0064">Aspartyl protease</keyword>
<dbReference type="InterPro" id="IPR056924">
    <property type="entry name" value="SH3_Tf2-1"/>
</dbReference>
<keyword evidence="11" id="KW-0378">Hydrolase</keyword>
<protein>
    <recommendedName>
        <fullName evidence="19">Gypsy retrotransposon integrase-like protein 1</fullName>
        <ecNumber evidence="3">3.1.26.4</ecNumber>
    </recommendedName>
</protein>
<dbReference type="InterPro" id="IPR001878">
    <property type="entry name" value="Znf_CCHC"/>
</dbReference>
<dbReference type="GO" id="GO:0006310">
    <property type="term" value="P:DNA recombination"/>
    <property type="evidence" value="ECO:0007669"/>
    <property type="project" value="UniProtKB-KW"/>
</dbReference>
<evidence type="ECO:0000256" key="4">
    <source>
        <dbReference type="ARBA" id="ARBA00022670"/>
    </source>
</evidence>
<dbReference type="InterPro" id="IPR012337">
    <property type="entry name" value="RNaseH-like_sf"/>
</dbReference>
<keyword evidence="5" id="KW-0808">Transferase</keyword>
<keyword evidence="6" id="KW-0548">Nucleotidyltransferase</keyword>
<evidence type="ECO:0000313" key="28">
    <source>
        <dbReference type="Proteomes" id="UP000001646"/>
    </source>
</evidence>
<keyword evidence="16" id="KW-0238">DNA-binding</keyword>
<evidence type="ECO:0000259" key="25">
    <source>
        <dbReference type="PROSITE" id="PS50878"/>
    </source>
</evidence>
<keyword evidence="21" id="KW-0175">Coiled coil</keyword>
<feature type="domain" description="Reverse transcriptase" evidence="25">
    <location>
        <begin position="552"/>
        <end position="731"/>
    </location>
</feature>
<keyword evidence="28" id="KW-1185">Reference proteome</keyword>
<dbReference type="Gene3D" id="2.40.70.10">
    <property type="entry name" value="Acid Proteases"/>
    <property type="match status" value="1"/>
</dbReference>
<proteinExistence type="inferred from homology"/>